<dbReference type="RefSeq" id="WP_170216308.1">
    <property type="nucleotide sequence ID" value="NZ_AP019700.1"/>
</dbReference>
<dbReference type="Gene3D" id="3.40.50.2300">
    <property type="match status" value="1"/>
</dbReference>
<dbReference type="PROSITE" id="PS50113">
    <property type="entry name" value="PAC"/>
    <property type="match status" value="1"/>
</dbReference>
<keyword evidence="9" id="KW-1185">Reference proteome</keyword>
<dbReference type="Pfam" id="PF00072">
    <property type="entry name" value="Response_reg"/>
    <property type="match status" value="1"/>
</dbReference>
<dbReference type="PROSITE" id="PS50110">
    <property type="entry name" value="RESPONSE_REGULATORY"/>
    <property type="match status" value="1"/>
</dbReference>
<dbReference type="InterPro" id="IPR005467">
    <property type="entry name" value="His_kinase_dom"/>
</dbReference>
<feature type="domain" description="Histidine kinase" evidence="5">
    <location>
        <begin position="210"/>
        <end position="428"/>
    </location>
</feature>
<evidence type="ECO:0000256" key="1">
    <source>
        <dbReference type="ARBA" id="ARBA00000085"/>
    </source>
</evidence>
<dbReference type="Gene3D" id="1.10.287.130">
    <property type="match status" value="1"/>
</dbReference>
<evidence type="ECO:0000256" key="2">
    <source>
        <dbReference type="ARBA" id="ARBA00012438"/>
    </source>
</evidence>
<dbReference type="InterPro" id="IPR035965">
    <property type="entry name" value="PAS-like_dom_sf"/>
</dbReference>
<dbReference type="Proteomes" id="UP000278222">
    <property type="component" value="Unassembled WGS sequence"/>
</dbReference>
<evidence type="ECO:0000259" key="7">
    <source>
        <dbReference type="PROSITE" id="PS50113"/>
    </source>
</evidence>
<dbReference type="Pfam" id="PF02518">
    <property type="entry name" value="HATPase_c"/>
    <property type="match status" value="1"/>
</dbReference>
<dbReference type="InterPro" id="IPR011006">
    <property type="entry name" value="CheY-like_superfamily"/>
</dbReference>
<dbReference type="EC" id="2.7.13.3" evidence="2"/>
<dbReference type="Gene3D" id="3.30.565.10">
    <property type="entry name" value="Histidine kinase-like ATPase, C-terminal domain"/>
    <property type="match status" value="1"/>
</dbReference>
<evidence type="ECO:0000259" key="6">
    <source>
        <dbReference type="PROSITE" id="PS50110"/>
    </source>
</evidence>
<dbReference type="InterPro" id="IPR003594">
    <property type="entry name" value="HATPase_dom"/>
</dbReference>
<dbReference type="SMART" id="SM00448">
    <property type="entry name" value="REC"/>
    <property type="match status" value="1"/>
</dbReference>
<dbReference type="SUPFAM" id="SSF52172">
    <property type="entry name" value="CheY-like"/>
    <property type="match status" value="1"/>
</dbReference>
<feature type="coiled-coil region" evidence="4">
    <location>
        <begin position="156"/>
        <end position="194"/>
    </location>
</feature>
<dbReference type="PRINTS" id="PR00344">
    <property type="entry name" value="BCTRLSENSOR"/>
</dbReference>
<keyword evidence="4" id="KW-0175">Coiled coil</keyword>
<dbReference type="InterPro" id="IPR000700">
    <property type="entry name" value="PAS-assoc_C"/>
</dbReference>
<dbReference type="PANTHER" id="PTHR43065">
    <property type="entry name" value="SENSOR HISTIDINE KINASE"/>
    <property type="match status" value="1"/>
</dbReference>
<dbReference type="CDD" id="cd00130">
    <property type="entry name" value="PAS"/>
    <property type="match status" value="1"/>
</dbReference>
<dbReference type="SUPFAM" id="SSF55874">
    <property type="entry name" value="ATPase domain of HSP90 chaperone/DNA topoisomerase II/histidine kinase"/>
    <property type="match status" value="1"/>
</dbReference>
<dbReference type="InterPro" id="IPR000014">
    <property type="entry name" value="PAS"/>
</dbReference>
<accession>A0A3N1MFB6</accession>
<dbReference type="PANTHER" id="PTHR43065:SF42">
    <property type="entry name" value="TWO-COMPONENT SENSOR PPRA"/>
    <property type="match status" value="1"/>
</dbReference>
<dbReference type="PROSITE" id="PS50109">
    <property type="entry name" value="HIS_KIN"/>
    <property type="match status" value="1"/>
</dbReference>
<evidence type="ECO:0000259" key="5">
    <source>
        <dbReference type="PROSITE" id="PS50109"/>
    </source>
</evidence>
<dbReference type="SMART" id="SM00387">
    <property type="entry name" value="HATPase_c"/>
    <property type="match status" value="1"/>
</dbReference>
<keyword evidence="3" id="KW-0597">Phosphoprotein</keyword>
<dbReference type="SUPFAM" id="SSF55785">
    <property type="entry name" value="PYP-like sensor domain (PAS domain)"/>
    <property type="match status" value="1"/>
</dbReference>
<dbReference type="InterPro" id="IPR004358">
    <property type="entry name" value="Sig_transdc_His_kin-like_C"/>
</dbReference>
<protein>
    <recommendedName>
        <fullName evidence="2">histidine kinase</fullName>
        <ecNumber evidence="2">2.7.13.3</ecNumber>
    </recommendedName>
</protein>
<dbReference type="InterPro" id="IPR001789">
    <property type="entry name" value="Sig_transdc_resp-reg_receiver"/>
</dbReference>
<sequence>MTGPALPDFVLRGELAALVHRFDWERTSLGARAAWAPELRATVDIVLASPVPIVMLCGTDGVMIYNDAYSAFAGGRHPGLLGMPVLDGWPEVADFNRRVMDVGLRGGTLSFRDQHLILHRHGVPEDVWMDLNYSPIRDAAGQPSGVLAIVVETTERIVAERRRREAEEALRLLNANLEQIVGERTQALRQAEEQLHHAQRMEAVGQLTGGIAHDFNNLLQALSACLTMIGRRSAEPAVVPLVEAGQQAVARGGRLTQQLMAFARHQTLRPEPFDVRDRLAGMAGLIERALRADISVGMQPRPGLWPVEADPTQFELALLNLVVNARDAMAGRGELVIEAENCRLDGSDIDGLCGDFVRVAVRDDGSGMPPEILARVFEPFFTTKAVGKGSGLGLSQVYGFCRQSGGVARIESAIGQGTTVAMILPRAARPAMAAVDPPAIQAAVTGGARLLLVEDDPLVASLVASTLGDLGYAVALAASGEEALARLQAGLTIDLLFSDMVMPGAISGADLAREAIALRPGMPVLLATGYSEELAELSGLRVLAKPYRIDDLTAAIEQALAGRPAAA</sequence>
<dbReference type="NCBIfam" id="TIGR00229">
    <property type="entry name" value="sensory_box"/>
    <property type="match status" value="1"/>
</dbReference>
<dbReference type="EMBL" id="RJKX01000011">
    <property type="protein sequence ID" value="ROQ01407.1"/>
    <property type="molecule type" value="Genomic_DNA"/>
</dbReference>
<feature type="domain" description="Response regulatory" evidence="6">
    <location>
        <begin position="449"/>
        <end position="560"/>
    </location>
</feature>
<proteinExistence type="predicted"/>
<dbReference type="GO" id="GO:0000155">
    <property type="term" value="F:phosphorelay sensor kinase activity"/>
    <property type="evidence" value="ECO:0007669"/>
    <property type="project" value="InterPro"/>
</dbReference>
<gene>
    <name evidence="8" type="ORF">EDC65_0586</name>
</gene>
<dbReference type="Pfam" id="PF08448">
    <property type="entry name" value="PAS_4"/>
    <property type="match status" value="1"/>
</dbReference>
<dbReference type="InterPro" id="IPR013656">
    <property type="entry name" value="PAS_4"/>
</dbReference>
<reference evidence="8 9" key="1">
    <citation type="submission" date="2018-11" db="EMBL/GenBank/DDBJ databases">
        <title>Genomic Encyclopedia of Type Strains, Phase IV (KMG-IV): sequencing the most valuable type-strain genomes for metagenomic binning, comparative biology and taxonomic classification.</title>
        <authorList>
            <person name="Goeker M."/>
        </authorList>
    </citation>
    <scope>NUCLEOTIDE SEQUENCE [LARGE SCALE GENOMIC DNA]</scope>
    <source>
        <strain evidence="8 9">DSM 5900</strain>
    </source>
</reference>
<evidence type="ECO:0000313" key="9">
    <source>
        <dbReference type="Proteomes" id="UP000278222"/>
    </source>
</evidence>
<comment type="catalytic activity">
    <reaction evidence="1">
        <text>ATP + protein L-histidine = ADP + protein N-phospho-L-histidine.</text>
        <dbReference type="EC" id="2.7.13.3"/>
    </reaction>
</comment>
<evidence type="ECO:0000256" key="3">
    <source>
        <dbReference type="PROSITE-ProRule" id="PRU00169"/>
    </source>
</evidence>
<dbReference type="InterPro" id="IPR036890">
    <property type="entry name" value="HATPase_C_sf"/>
</dbReference>
<dbReference type="SUPFAM" id="SSF47384">
    <property type="entry name" value="Homodimeric domain of signal transducing histidine kinase"/>
    <property type="match status" value="1"/>
</dbReference>
<feature type="modified residue" description="4-aspartylphosphate" evidence="3">
    <location>
        <position position="499"/>
    </location>
</feature>
<name>A0A3N1MFB6_9PROT</name>
<evidence type="ECO:0000313" key="8">
    <source>
        <dbReference type="EMBL" id="ROQ01407.1"/>
    </source>
</evidence>
<dbReference type="Gene3D" id="3.30.450.20">
    <property type="entry name" value="PAS domain"/>
    <property type="match status" value="1"/>
</dbReference>
<evidence type="ECO:0000256" key="4">
    <source>
        <dbReference type="SAM" id="Coils"/>
    </source>
</evidence>
<feature type="domain" description="PAC" evidence="7">
    <location>
        <begin position="112"/>
        <end position="165"/>
    </location>
</feature>
<dbReference type="InterPro" id="IPR036097">
    <property type="entry name" value="HisK_dim/P_sf"/>
</dbReference>
<organism evidence="8 9">
    <name type="scientific">Stella humosa</name>
    <dbReference type="NCBI Taxonomy" id="94"/>
    <lineage>
        <taxon>Bacteria</taxon>
        <taxon>Pseudomonadati</taxon>
        <taxon>Pseudomonadota</taxon>
        <taxon>Alphaproteobacteria</taxon>
        <taxon>Rhodospirillales</taxon>
        <taxon>Stellaceae</taxon>
        <taxon>Stella</taxon>
    </lineage>
</organism>
<dbReference type="AlphaFoldDB" id="A0A3N1MFB6"/>
<comment type="caution">
    <text evidence="8">The sequence shown here is derived from an EMBL/GenBank/DDBJ whole genome shotgun (WGS) entry which is preliminary data.</text>
</comment>